<evidence type="ECO:0000256" key="4">
    <source>
        <dbReference type="ARBA" id="ARBA00023136"/>
    </source>
</evidence>
<feature type="domain" description="Major facilitator superfamily (MFS) profile" evidence="6">
    <location>
        <begin position="1"/>
        <end position="404"/>
    </location>
</feature>
<feature type="transmembrane region" description="Helical" evidence="5">
    <location>
        <begin position="20"/>
        <end position="37"/>
    </location>
</feature>
<feature type="transmembrane region" description="Helical" evidence="5">
    <location>
        <begin position="195"/>
        <end position="216"/>
    </location>
</feature>
<dbReference type="GO" id="GO:0022857">
    <property type="term" value="F:transmembrane transporter activity"/>
    <property type="evidence" value="ECO:0007669"/>
    <property type="project" value="InterPro"/>
</dbReference>
<feature type="transmembrane region" description="Helical" evidence="5">
    <location>
        <begin position="222"/>
        <end position="241"/>
    </location>
</feature>
<accession>A0A423SNH1</accession>
<proteinExistence type="predicted"/>
<dbReference type="SUPFAM" id="SSF103473">
    <property type="entry name" value="MFS general substrate transporter"/>
    <property type="match status" value="1"/>
</dbReference>
<evidence type="ECO:0000256" key="2">
    <source>
        <dbReference type="ARBA" id="ARBA00022692"/>
    </source>
</evidence>
<dbReference type="STRING" id="6689.A0A423SNH1"/>
<evidence type="ECO:0000256" key="5">
    <source>
        <dbReference type="SAM" id="Phobius"/>
    </source>
</evidence>
<feature type="transmembrane region" description="Helical" evidence="5">
    <location>
        <begin position="163"/>
        <end position="183"/>
    </location>
</feature>
<name>A0A423SNH1_PENVA</name>
<dbReference type="InterPro" id="IPR020846">
    <property type="entry name" value="MFS_dom"/>
</dbReference>
<comment type="subcellular location">
    <subcellularLocation>
        <location evidence="1">Membrane</location>
        <topology evidence="1">Multi-pass membrane protein</topology>
    </subcellularLocation>
</comment>
<evidence type="ECO:0000313" key="7">
    <source>
        <dbReference type="EMBL" id="ROT65775.1"/>
    </source>
</evidence>
<reference evidence="7 8" key="1">
    <citation type="submission" date="2018-04" db="EMBL/GenBank/DDBJ databases">
        <authorList>
            <person name="Zhang X."/>
            <person name="Yuan J."/>
            <person name="Li F."/>
            <person name="Xiang J."/>
        </authorList>
    </citation>
    <scope>NUCLEOTIDE SEQUENCE [LARGE SCALE GENOMIC DNA]</scope>
    <source>
        <tissue evidence="7">Muscle</tissue>
    </source>
</reference>
<dbReference type="AlphaFoldDB" id="A0A423SNH1"/>
<dbReference type="Pfam" id="PF00083">
    <property type="entry name" value="Sugar_tr"/>
    <property type="match status" value="1"/>
</dbReference>
<evidence type="ECO:0000259" key="6">
    <source>
        <dbReference type="PROSITE" id="PS50850"/>
    </source>
</evidence>
<dbReference type="InterPro" id="IPR005828">
    <property type="entry name" value="MFS_sugar_transport-like"/>
</dbReference>
<feature type="transmembrane region" description="Helical" evidence="5">
    <location>
        <begin position="381"/>
        <end position="403"/>
    </location>
</feature>
<protein>
    <submittedName>
        <fullName evidence="7">Organic cation transporter</fullName>
    </submittedName>
</protein>
<dbReference type="InterPro" id="IPR036259">
    <property type="entry name" value="MFS_trans_sf"/>
</dbReference>
<dbReference type="Gene3D" id="1.20.1250.20">
    <property type="entry name" value="MFS general substrate transporter like domains"/>
    <property type="match status" value="1"/>
</dbReference>
<sequence>MSSKFDGLLIQLGTGKWNMLYFLASSYWCLLVPPQFINGVYVAPPLRYTCRPPPDANVTSVSDNSCKYSTNGSSGVEEELPCTEWDFDTSVFTSTLTSEFDLVCDREHLQATYQGIYMLGTFVSPLLGGYLADRYGRLVVVIITQVVVSITSVGIVFLSDFTFILAVRFVMGSVNLLTFFVLAMEVCEPKHRSTVGILIGLPWALGTMWWGMMAFFIRDWRWLQLAVSLPTVLIFPFLYVMDESPRWLIVRGHHEKALKVLEKAARWNKATLPAPSSLYALMSEIQEESTTAKHKPKAGEKNKKCGFPSMPALLSTRAITTITAVVCLDFFAVSLVFDGLNLSGANFSADPFLYIILGGLMEVPGYSLTAPLIQRFGRSRLAFALTVCIFADIIRTIAIFLLLE</sequence>
<feature type="transmembrane region" description="Helical" evidence="5">
    <location>
        <begin position="318"/>
        <end position="337"/>
    </location>
</feature>
<feature type="transmembrane region" description="Helical" evidence="5">
    <location>
        <begin position="138"/>
        <end position="157"/>
    </location>
</feature>
<keyword evidence="8" id="KW-1185">Reference proteome</keyword>
<evidence type="ECO:0000256" key="3">
    <source>
        <dbReference type="ARBA" id="ARBA00022989"/>
    </source>
</evidence>
<dbReference type="OrthoDB" id="2544694at2759"/>
<evidence type="ECO:0000313" key="8">
    <source>
        <dbReference type="Proteomes" id="UP000283509"/>
    </source>
</evidence>
<reference evidence="7 8" key="2">
    <citation type="submission" date="2019-01" db="EMBL/GenBank/DDBJ databases">
        <title>The decoding of complex shrimp genome reveals the adaptation for benthos swimmer, frequently molting mechanism and breeding impact on genome.</title>
        <authorList>
            <person name="Sun Y."/>
            <person name="Gao Y."/>
            <person name="Yu Y."/>
        </authorList>
    </citation>
    <scope>NUCLEOTIDE SEQUENCE [LARGE SCALE GENOMIC DNA]</scope>
    <source>
        <tissue evidence="7">Muscle</tissue>
    </source>
</reference>
<dbReference type="PANTHER" id="PTHR24064">
    <property type="entry name" value="SOLUTE CARRIER FAMILY 22 MEMBER"/>
    <property type="match status" value="1"/>
</dbReference>
<evidence type="ECO:0000256" key="1">
    <source>
        <dbReference type="ARBA" id="ARBA00004141"/>
    </source>
</evidence>
<dbReference type="GO" id="GO:0016020">
    <property type="term" value="C:membrane"/>
    <property type="evidence" value="ECO:0007669"/>
    <property type="project" value="UniProtKB-SubCell"/>
</dbReference>
<gene>
    <name evidence="7" type="ORF">C7M84_016246</name>
</gene>
<feature type="transmembrane region" description="Helical" evidence="5">
    <location>
        <begin position="352"/>
        <end position="369"/>
    </location>
</feature>
<dbReference type="PROSITE" id="PS50850">
    <property type="entry name" value="MFS"/>
    <property type="match status" value="1"/>
</dbReference>
<dbReference type="Proteomes" id="UP000283509">
    <property type="component" value="Unassembled WGS sequence"/>
</dbReference>
<keyword evidence="3 5" id="KW-1133">Transmembrane helix</keyword>
<organism evidence="7 8">
    <name type="scientific">Penaeus vannamei</name>
    <name type="common">Whiteleg shrimp</name>
    <name type="synonym">Litopenaeus vannamei</name>
    <dbReference type="NCBI Taxonomy" id="6689"/>
    <lineage>
        <taxon>Eukaryota</taxon>
        <taxon>Metazoa</taxon>
        <taxon>Ecdysozoa</taxon>
        <taxon>Arthropoda</taxon>
        <taxon>Crustacea</taxon>
        <taxon>Multicrustacea</taxon>
        <taxon>Malacostraca</taxon>
        <taxon>Eumalacostraca</taxon>
        <taxon>Eucarida</taxon>
        <taxon>Decapoda</taxon>
        <taxon>Dendrobranchiata</taxon>
        <taxon>Penaeoidea</taxon>
        <taxon>Penaeidae</taxon>
        <taxon>Penaeus</taxon>
    </lineage>
</organism>
<keyword evidence="4 5" id="KW-0472">Membrane</keyword>
<keyword evidence="2 5" id="KW-0812">Transmembrane</keyword>
<dbReference type="EMBL" id="QCYY01003038">
    <property type="protein sequence ID" value="ROT65775.1"/>
    <property type="molecule type" value="Genomic_DNA"/>
</dbReference>
<comment type="caution">
    <text evidence="7">The sequence shown here is derived from an EMBL/GenBank/DDBJ whole genome shotgun (WGS) entry which is preliminary data.</text>
</comment>
<feature type="transmembrane region" description="Helical" evidence="5">
    <location>
        <begin position="111"/>
        <end position="131"/>
    </location>
</feature>